<dbReference type="AlphaFoldDB" id="A0AAI8V752"/>
<dbReference type="PANTHER" id="PTHR36124">
    <property type="match status" value="1"/>
</dbReference>
<dbReference type="PANTHER" id="PTHR36124:SF1">
    <property type="entry name" value="ER-BOUND OXYGENASE MPAB_MPAB'_RUBBER OXYGENASE CATALYTIC DOMAIN-CONTAINING PROTEIN"/>
    <property type="match status" value="1"/>
</dbReference>
<protein>
    <submittedName>
        <fullName evidence="1">Uu.00g025120.m01.CDS01</fullName>
    </submittedName>
</protein>
<organism evidence="1 2">
    <name type="scientific">Anthostomella pinea</name>
    <dbReference type="NCBI Taxonomy" id="933095"/>
    <lineage>
        <taxon>Eukaryota</taxon>
        <taxon>Fungi</taxon>
        <taxon>Dikarya</taxon>
        <taxon>Ascomycota</taxon>
        <taxon>Pezizomycotina</taxon>
        <taxon>Sordariomycetes</taxon>
        <taxon>Xylariomycetidae</taxon>
        <taxon>Xylariales</taxon>
        <taxon>Xylariaceae</taxon>
        <taxon>Anthostomella</taxon>
    </lineage>
</organism>
<dbReference type="GO" id="GO:0016491">
    <property type="term" value="F:oxidoreductase activity"/>
    <property type="evidence" value="ECO:0007669"/>
    <property type="project" value="InterPro"/>
</dbReference>
<evidence type="ECO:0000313" key="1">
    <source>
        <dbReference type="EMBL" id="CAJ2499659.1"/>
    </source>
</evidence>
<dbReference type="InterPro" id="IPR046366">
    <property type="entry name" value="MPAB"/>
</dbReference>
<keyword evidence="2" id="KW-1185">Reference proteome</keyword>
<dbReference type="EMBL" id="CAUWAG010000003">
    <property type="protein sequence ID" value="CAJ2499659.1"/>
    <property type="molecule type" value="Genomic_DNA"/>
</dbReference>
<sequence>MNVSTSNFISIMGSRPLSDLFATTSTAAASSSWKQYILPAALGYIILCQALRFRREKDMRRKFGYPESDRAGLARMTNDEAQQIISYIASAEFPEFHVTALNFGLFKVSRQSHWTYDRVILWQSRGGALGNLLMRSFSQTYGVETISRLLLGTRNLTDPVKSLKRYEDTAAIIGEFMINPPTSERAIKSIARMNFLHSKYIKDGSISNADLLYTLSVFVIEPPRFIRLYEWRTLNEMEYCAYGVFWKSVGDAMGIEYKGFLARESWRNGIEFAEDITAWAKAYEVVAMKPSAINNKPARALIPIITYWAPWFAEPFVTEMVCVLMGDRAREAFMLPEPGIAAAATVYTALAIRRFVLRYLTLPRFFEVKRLGDPDPTSGRMHTRFPYGNYPYYIKPTIWNRWGPKAWAVWLYGGKLPGDNPDEYMPQGYTFTDFGPKNRMGLGEEEMEVDVTRMMASSWGGCPFG</sequence>
<accession>A0AAI8V752</accession>
<gene>
    <name evidence="1" type="ORF">KHLLAP_LOCUS127</name>
</gene>
<dbReference type="Proteomes" id="UP001295740">
    <property type="component" value="Unassembled WGS sequence"/>
</dbReference>
<comment type="caution">
    <text evidence="1">The sequence shown here is derived from an EMBL/GenBank/DDBJ whole genome shotgun (WGS) entry which is preliminary data.</text>
</comment>
<reference evidence="1" key="1">
    <citation type="submission" date="2023-10" db="EMBL/GenBank/DDBJ databases">
        <authorList>
            <person name="Hackl T."/>
        </authorList>
    </citation>
    <scope>NUCLEOTIDE SEQUENCE</scope>
</reference>
<proteinExistence type="predicted"/>
<evidence type="ECO:0000313" key="2">
    <source>
        <dbReference type="Proteomes" id="UP001295740"/>
    </source>
</evidence>
<name>A0AAI8V752_9PEZI</name>